<dbReference type="EMBL" id="AFBN01000012">
    <property type="protein sequence ID" value="EGF59193.1"/>
    <property type="molecule type" value="Genomic_DNA"/>
</dbReference>
<reference evidence="1 2" key="1">
    <citation type="submission" date="2011-02" db="EMBL/GenBank/DDBJ databases">
        <authorList>
            <person name="Weinstock G."/>
            <person name="Sodergren E."/>
            <person name="Clifton S."/>
            <person name="Fulton L."/>
            <person name="Fulton B."/>
            <person name="Courtney L."/>
            <person name="Fronick C."/>
            <person name="Harrison M."/>
            <person name="Strong C."/>
            <person name="Farmer C."/>
            <person name="Delahaunty K."/>
            <person name="Markovic C."/>
            <person name="Hall O."/>
            <person name="Minx P."/>
            <person name="Tomlinson C."/>
            <person name="Mitreva M."/>
            <person name="Hou S."/>
            <person name="Chen J."/>
            <person name="Wollam A."/>
            <person name="Pepin K.H."/>
            <person name="Johnson M."/>
            <person name="Bhonagiri V."/>
            <person name="Zhang X."/>
            <person name="Suruliraj S."/>
            <person name="Warren W."/>
            <person name="Chinwalla A."/>
            <person name="Mardis E.R."/>
            <person name="Wilson R.K."/>
        </authorList>
    </citation>
    <scope>NUCLEOTIDE SEQUENCE [LARGE SCALE GENOMIC DNA]</scope>
    <source>
        <strain evidence="1 2">YIT 12057</strain>
    </source>
</reference>
<keyword evidence="2" id="KW-1185">Reference proteome</keyword>
<name>F3PPK7_9BACE</name>
<dbReference type="AlphaFoldDB" id="F3PPK7"/>
<gene>
    <name evidence="1" type="ORF">HMPREF9446_00658</name>
</gene>
<protein>
    <submittedName>
        <fullName evidence="1">Uncharacterized protein</fullName>
    </submittedName>
</protein>
<evidence type="ECO:0000313" key="2">
    <source>
        <dbReference type="Proteomes" id="UP000003416"/>
    </source>
</evidence>
<evidence type="ECO:0000313" key="1">
    <source>
        <dbReference type="EMBL" id="EGF59193.1"/>
    </source>
</evidence>
<proteinExistence type="predicted"/>
<comment type="caution">
    <text evidence="1">The sequence shown here is derived from an EMBL/GenBank/DDBJ whole genome shotgun (WGS) entry which is preliminary data.</text>
</comment>
<dbReference type="Proteomes" id="UP000003416">
    <property type="component" value="Unassembled WGS sequence"/>
</dbReference>
<dbReference type="HOGENOM" id="CLU_3132256_0_0_10"/>
<sequence>MALMEGDYTYAIRPGENLYPQPANMYSKVADMYSKTANVYSRTVNRVLL</sequence>
<dbReference type="STRING" id="763034.HMPREF9446_00658"/>
<accession>F3PPK7</accession>
<organism evidence="1 2">
    <name type="scientific">Bacteroides fluxus YIT 12057</name>
    <dbReference type="NCBI Taxonomy" id="763034"/>
    <lineage>
        <taxon>Bacteria</taxon>
        <taxon>Pseudomonadati</taxon>
        <taxon>Bacteroidota</taxon>
        <taxon>Bacteroidia</taxon>
        <taxon>Bacteroidales</taxon>
        <taxon>Bacteroidaceae</taxon>
        <taxon>Bacteroides</taxon>
    </lineage>
</organism>